<evidence type="ECO:0000256" key="3">
    <source>
        <dbReference type="ARBA" id="ARBA00022729"/>
    </source>
</evidence>
<comment type="caution">
    <text evidence="5">The sequence shown here is derived from an EMBL/GenBank/DDBJ whole genome shotgun (WGS) entry which is preliminary data.</text>
</comment>
<dbReference type="AlphaFoldDB" id="T1BQA2"/>
<evidence type="ECO:0000259" key="4">
    <source>
        <dbReference type="Pfam" id="PF00496"/>
    </source>
</evidence>
<accession>T1BQA2</accession>
<dbReference type="GO" id="GO:0015833">
    <property type="term" value="P:peptide transport"/>
    <property type="evidence" value="ECO:0007669"/>
    <property type="project" value="TreeGrafter"/>
</dbReference>
<dbReference type="InterPro" id="IPR000914">
    <property type="entry name" value="SBP_5_dom"/>
</dbReference>
<evidence type="ECO:0000256" key="2">
    <source>
        <dbReference type="ARBA" id="ARBA00022448"/>
    </source>
</evidence>
<dbReference type="GO" id="GO:1904680">
    <property type="term" value="F:peptide transmembrane transporter activity"/>
    <property type="evidence" value="ECO:0007669"/>
    <property type="project" value="TreeGrafter"/>
</dbReference>
<gene>
    <name evidence="5" type="ORF">B1A_06139</name>
</gene>
<organism evidence="5">
    <name type="scientific">mine drainage metagenome</name>
    <dbReference type="NCBI Taxonomy" id="410659"/>
    <lineage>
        <taxon>unclassified sequences</taxon>
        <taxon>metagenomes</taxon>
        <taxon>ecological metagenomes</taxon>
    </lineage>
</organism>
<keyword evidence="3" id="KW-0732">Signal</keyword>
<feature type="non-terminal residue" evidence="5">
    <location>
        <position position="120"/>
    </location>
</feature>
<comment type="similarity">
    <text evidence="1">Belongs to the bacterial solute-binding protein 5 family.</text>
</comment>
<dbReference type="SUPFAM" id="SSF53850">
    <property type="entry name" value="Periplasmic binding protein-like II"/>
    <property type="match status" value="1"/>
</dbReference>
<protein>
    <submittedName>
        <fullName evidence="5">Bacterial extracellular solute-binding protein, family 5</fullName>
    </submittedName>
</protein>
<proteinExistence type="inferred from homology"/>
<dbReference type="Pfam" id="PF00496">
    <property type="entry name" value="SBP_bac_5"/>
    <property type="match status" value="1"/>
</dbReference>
<dbReference type="PANTHER" id="PTHR30290">
    <property type="entry name" value="PERIPLASMIC BINDING COMPONENT OF ABC TRANSPORTER"/>
    <property type="match status" value="1"/>
</dbReference>
<dbReference type="EMBL" id="AUZX01004464">
    <property type="protein sequence ID" value="EQD70758.1"/>
    <property type="molecule type" value="Genomic_DNA"/>
</dbReference>
<dbReference type="PANTHER" id="PTHR30290:SF9">
    <property type="entry name" value="OLIGOPEPTIDE-BINDING PROTEIN APPA"/>
    <property type="match status" value="1"/>
</dbReference>
<sequence length="120" mass="12716">MPTGSITAGLAYNLDTNFDPMLASGAAALALNMHVFEGLVDMNMPDRQPYNTLAESVTQVGPTTWKAKLRSGATFHDGSAVTADDVVFSYTRVLDPANNSALTEFLPFLKSVTATGTDTV</sequence>
<dbReference type="Gene3D" id="3.40.190.10">
    <property type="entry name" value="Periplasmic binding protein-like II"/>
    <property type="match status" value="1"/>
</dbReference>
<dbReference type="InterPro" id="IPR039424">
    <property type="entry name" value="SBP_5"/>
</dbReference>
<evidence type="ECO:0000313" key="5">
    <source>
        <dbReference type="EMBL" id="EQD70758.1"/>
    </source>
</evidence>
<name>T1BQA2_9ZZZZ</name>
<reference evidence="5" key="2">
    <citation type="journal article" date="2014" name="ISME J.">
        <title>Microbial stratification in low pH oxic and suboxic macroscopic growths along an acid mine drainage.</title>
        <authorList>
            <person name="Mendez-Garcia C."/>
            <person name="Mesa V."/>
            <person name="Sprenger R.R."/>
            <person name="Richter M."/>
            <person name="Diez M.S."/>
            <person name="Solano J."/>
            <person name="Bargiela R."/>
            <person name="Golyshina O.V."/>
            <person name="Manteca A."/>
            <person name="Ramos J.L."/>
            <person name="Gallego J.R."/>
            <person name="Llorente I."/>
            <person name="Martins Dos Santos V.A."/>
            <person name="Jensen O.N."/>
            <person name="Pelaez A.I."/>
            <person name="Sanchez J."/>
            <person name="Ferrer M."/>
        </authorList>
    </citation>
    <scope>NUCLEOTIDE SEQUENCE</scope>
</reference>
<reference evidence="5" key="1">
    <citation type="submission" date="2013-08" db="EMBL/GenBank/DDBJ databases">
        <authorList>
            <person name="Mendez C."/>
            <person name="Richter M."/>
            <person name="Ferrer M."/>
            <person name="Sanchez J."/>
        </authorList>
    </citation>
    <scope>NUCLEOTIDE SEQUENCE</scope>
</reference>
<evidence type="ECO:0000256" key="1">
    <source>
        <dbReference type="ARBA" id="ARBA00005695"/>
    </source>
</evidence>
<keyword evidence="2" id="KW-0813">Transport</keyword>
<feature type="domain" description="Solute-binding protein family 5" evidence="4">
    <location>
        <begin position="49"/>
        <end position="120"/>
    </location>
</feature>